<keyword evidence="1" id="KW-0732">Signal</keyword>
<dbReference type="AlphaFoldDB" id="A0A370UEI4"/>
<gene>
    <name evidence="2" type="ORF">DN730_03905</name>
</gene>
<dbReference type="OrthoDB" id="7062105at2"/>
<sequence length="206" mass="22865">MYFIKSLTTCAVVTIAILGNSLSWAESTAFPEPFGLKWGMSNQELIQAGFNSPRPTGQFEYLTSVTTPKPWSKGDQYLALTYKSNLVKLIVSSNTFTADLYGSEGKALYESVNSIMTKKYGQPSDKLEYVGMKLYDDADEFYQCLDYDGCGAYVTQYQISGGFLAVEIEGQGRGKGFVKITYESPEFYVAKEQIDSANQADDLEAF</sequence>
<evidence type="ECO:0000256" key="1">
    <source>
        <dbReference type="SAM" id="SignalP"/>
    </source>
</evidence>
<evidence type="ECO:0000313" key="3">
    <source>
        <dbReference type="Proteomes" id="UP000254326"/>
    </source>
</evidence>
<name>A0A370UEI4_9GAMM</name>
<dbReference type="RefSeq" id="WP_115466776.1">
    <property type="nucleotide sequence ID" value="NZ_QKRA01000001.1"/>
</dbReference>
<feature type="chain" id="PRO_5017084715" evidence="1">
    <location>
        <begin position="26"/>
        <end position="206"/>
    </location>
</feature>
<keyword evidence="3" id="KW-1185">Reference proteome</keyword>
<protein>
    <submittedName>
        <fullName evidence="2">Uncharacterized protein</fullName>
    </submittedName>
</protein>
<comment type="caution">
    <text evidence="2">The sequence shown here is derived from an EMBL/GenBank/DDBJ whole genome shotgun (WGS) entry which is preliminary data.</text>
</comment>
<evidence type="ECO:0000313" key="2">
    <source>
        <dbReference type="EMBL" id="RDL46190.1"/>
    </source>
</evidence>
<feature type="signal peptide" evidence="1">
    <location>
        <begin position="1"/>
        <end position="25"/>
    </location>
</feature>
<dbReference type="EMBL" id="QKRA01000001">
    <property type="protein sequence ID" value="RDL46190.1"/>
    <property type="molecule type" value="Genomic_DNA"/>
</dbReference>
<proteinExistence type="predicted"/>
<organism evidence="2 3">
    <name type="scientific">Marinomonas piezotolerans</name>
    <dbReference type="NCBI Taxonomy" id="2213058"/>
    <lineage>
        <taxon>Bacteria</taxon>
        <taxon>Pseudomonadati</taxon>
        <taxon>Pseudomonadota</taxon>
        <taxon>Gammaproteobacteria</taxon>
        <taxon>Oceanospirillales</taxon>
        <taxon>Oceanospirillaceae</taxon>
        <taxon>Marinomonas</taxon>
    </lineage>
</organism>
<dbReference type="Proteomes" id="UP000254326">
    <property type="component" value="Unassembled WGS sequence"/>
</dbReference>
<reference evidence="2 3" key="1">
    <citation type="submission" date="2018-06" db="EMBL/GenBank/DDBJ databases">
        <title>Marinomonas sp. YLB-05 draft genome sequence.</title>
        <authorList>
            <person name="Yu L."/>
            <person name="Tang X."/>
        </authorList>
    </citation>
    <scope>NUCLEOTIDE SEQUENCE [LARGE SCALE GENOMIC DNA]</scope>
    <source>
        <strain evidence="2 3">YLB-05</strain>
    </source>
</reference>
<accession>A0A370UEI4</accession>